<keyword evidence="2" id="KW-1185">Reference proteome</keyword>
<sequence>MYLAVFYPSITSEQTFKESSGTSIHLQLLLSDFVQWYVMGISISIACTRGNPKHMAPYENHMDTYRDPGDFVYIRTIMQQLLVGF</sequence>
<proteinExistence type="predicted"/>
<dbReference type="EMBL" id="WNYA01000002">
    <property type="protein sequence ID" value="KAG8586215.1"/>
    <property type="molecule type" value="Genomic_DNA"/>
</dbReference>
<evidence type="ECO:0000313" key="2">
    <source>
        <dbReference type="Proteomes" id="UP000824782"/>
    </source>
</evidence>
<comment type="caution">
    <text evidence="1">The sequence shown here is derived from an EMBL/GenBank/DDBJ whole genome shotgun (WGS) entry which is preliminary data.</text>
</comment>
<name>A0AAV7CND3_ENGPU</name>
<gene>
    <name evidence="1" type="ORF">GDO81_005300</name>
</gene>
<evidence type="ECO:0000313" key="1">
    <source>
        <dbReference type="EMBL" id="KAG8586215.1"/>
    </source>
</evidence>
<protein>
    <submittedName>
        <fullName evidence="1">Uncharacterized protein</fullName>
    </submittedName>
</protein>
<reference evidence="1" key="1">
    <citation type="thesis" date="2020" institute="ProQuest LLC" country="789 East Eisenhower Parkway, Ann Arbor, MI, USA">
        <title>Comparative Genomics and Chromosome Evolution.</title>
        <authorList>
            <person name="Mudd A.B."/>
        </authorList>
    </citation>
    <scope>NUCLEOTIDE SEQUENCE</scope>
    <source>
        <strain evidence="1">237g6f4</strain>
        <tissue evidence="1">Blood</tissue>
    </source>
</reference>
<accession>A0AAV7CND3</accession>
<organism evidence="1 2">
    <name type="scientific">Engystomops pustulosus</name>
    <name type="common">Tungara frog</name>
    <name type="synonym">Physalaemus pustulosus</name>
    <dbReference type="NCBI Taxonomy" id="76066"/>
    <lineage>
        <taxon>Eukaryota</taxon>
        <taxon>Metazoa</taxon>
        <taxon>Chordata</taxon>
        <taxon>Craniata</taxon>
        <taxon>Vertebrata</taxon>
        <taxon>Euteleostomi</taxon>
        <taxon>Amphibia</taxon>
        <taxon>Batrachia</taxon>
        <taxon>Anura</taxon>
        <taxon>Neobatrachia</taxon>
        <taxon>Hyloidea</taxon>
        <taxon>Leptodactylidae</taxon>
        <taxon>Leiuperinae</taxon>
        <taxon>Engystomops</taxon>
    </lineage>
</organism>
<dbReference type="AlphaFoldDB" id="A0AAV7CND3"/>
<dbReference type="Proteomes" id="UP000824782">
    <property type="component" value="Unassembled WGS sequence"/>
</dbReference>